<keyword evidence="1" id="KW-0378">Hydrolase</keyword>
<dbReference type="InterPro" id="IPR051262">
    <property type="entry name" value="SMP-30/CGR1_Lactonase"/>
</dbReference>
<dbReference type="SUPFAM" id="SSF63829">
    <property type="entry name" value="Calcium-dependent phosphotriesterase"/>
    <property type="match status" value="1"/>
</dbReference>
<keyword evidence="4" id="KW-1185">Reference proteome</keyword>
<dbReference type="InterPro" id="IPR005511">
    <property type="entry name" value="SMP-30"/>
</dbReference>
<dbReference type="Proteomes" id="UP001251085">
    <property type="component" value="Unassembled WGS sequence"/>
</dbReference>
<sequence>MSDFQIIDQRFGKYVMGNAPVERLATGFRWVEGPVWFGDAGHLLFSDIPNDRIMRWSDSSGLSVYRQPAGFTNGHTRDREGRLVSCEHGNRRISRTELDGRVVTLVDRFQGNRLNSPNDVVVRSDGTIWFTDPPYGIMTDYEGDKADSETGQDVVYRFDPRDGSIEVICDAAVKPNGLAFSPDERTFYLADTGGTHQPGLPGRIWAFDVAADGRGLSHPRIFATIAQGFADGFRCDVEGNVWTSAGTGVECYLPDGTLIGRIEIGETVANMTFGGPKKNRLFICASTSLYAIYLNARGAQHP</sequence>
<dbReference type="EMBL" id="JAVRQI010000025">
    <property type="protein sequence ID" value="MDT1064541.1"/>
    <property type="molecule type" value="Genomic_DNA"/>
</dbReference>
<dbReference type="InterPro" id="IPR013658">
    <property type="entry name" value="SGL"/>
</dbReference>
<name>A0ABU3EJV9_9RHOB</name>
<dbReference type="PANTHER" id="PTHR47572:SF4">
    <property type="entry name" value="LACTONASE DRP35"/>
    <property type="match status" value="1"/>
</dbReference>
<dbReference type="Gene3D" id="2.120.10.30">
    <property type="entry name" value="TolB, C-terminal domain"/>
    <property type="match status" value="1"/>
</dbReference>
<protein>
    <submittedName>
        <fullName evidence="3">SMP-30/gluconolactonase/LRE family protein</fullName>
    </submittedName>
</protein>
<dbReference type="PANTHER" id="PTHR47572">
    <property type="entry name" value="LIPOPROTEIN-RELATED"/>
    <property type="match status" value="1"/>
</dbReference>
<feature type="domain" description="SMP-30/Gluconolactonase/LRE-like region" evidence="2">
    <location>
        <begin position="31"/>
        <end position="285"/>
    </location>
</feature>
<reference evidence="4" key="1">
    <citation type="submission" date="2023-07" db="EMBL/GenBank/DDBJ databases">
        <title>Characterization of two Paracoccaceae strains isolated from Phycosphere and proposal of Xinfangfangia lacusdiani sp. nov.</title>
        <authorList>
            <person name="Deng Y."/>
            <person name="Zhang Y.Q."/>
        </authorList>
    </citation>
    <scope>NUCLEOTIDE SEQUENCE [LARGE SCALE GENOMIC DNA]</scope>
    <source>
        <strain evidence="4">CPCC 101403</strain>
    </source>
</reference>
<accession>A0ABU3EJV9</accession>
<proteinExistence type="predicted"/>
<evidence type="ECO:0000259" key="2">
    <source>
        <dbReference type="Pfam" id="PF08450"/>
    </source>
</evidence>
<organism evidence="3 4">
    <name type="scientific">Paracoccus broussonetiae</name>
    <dbReference type="NCBI Taxonomy" id="3075834"/>
    <lineage>
        <taxon>Bacteria</taxon>
        <taxon>Pseudomonadati</taxon>
        <taxon>Pseudomonadota</taxon>
        <taxon>Alphaproteobacteria</taxon>
        <taxon>Rhodobacterales</taxon>
        <taxon>Paracoccaceae</taxon>
        <taxon>Paracoccus</taxon>
    </lineage>
</organism>
<gene>
    <name evidence="3" type="ORF">RM190_21960</name>
</gene>
<evidence type="ECO:0000313" key="3">
    <source>
        <dbReference type="EMBL" id="MDT1064541.1"/>
    </source>
</evidence>
<evidence type="ECO:0000313" key="4">
    <source>
        <dbReference type="Proteomes" id="UP001251085"/>
    </source>
</evidence>
<dbReference type="InterPro" id="IPR011042">
    <property type="entry name" value="6-blade_b-propeller_TolB-like"/>
</dbReference>
<comment type="caution">
    <text evidence="3">The sequence shown here is derived from an EMBL/GenBank/DDBJ whole genome shotgun (WGS) entry which is preliminary data.</text>
</comment>
<dbReference type="PRINTS" id="PR01790">
    <property type="entry name" value="SMP30FAMILY"/>
</dbReference>
<dbReference type="Pfam" id="PF08450">
    <property type="entry name" value="SGL"/>
    <property type="match status" value="1"/>
</dbReference>
<evidence type="ECO:0000256" key="1">
    <source>
        <dbReference type="ARBA" id="ARBA00022801"/>
    </source>
</evidence>
<dbReference type="RefSeq" id="WP_311761626.1">
    <property type="nucleotide sequence ID" value="NZ_JAVRQI010000025.1"/>
</dbReference>